<dbReference type="PANTHER" id="PTHR22950">
    <property type="entry name" value="AMINO ACID TRANSPORTER"/>
    <property type="match status" value="1"/>
</dbReference>
<feature type="transmembrane region" description="Helical" evidence="7">
    <location>
        <begin position="259"/>
        <end position="283"/>
    </location>
</feature>
<feature type="transmembrane region" description="Helical" evidence="7">
    <location>
        <begin position="303"/>
        <end position="324"/>
    </location>
</feature>
<evidence type="ECO:0000256" key="2">
    <source>
        <dbReference type="ARBA" id="ARBA00022448"/>
    </source>
</evidence>
<feature type="transmembrane region" description="Helical" evidence="7">
    <location>
        <begin position="150"/>
        <end position="172"/>
    </location>
</feature>
<dbReference type="InterPro" id="IPR013057">
    <property type="entry name" value="AA_transpt_TM"/>
</dbReference>
<sequence>MSNEAERRDVENLSIPLLNGEQTPNKAAAASDDLACNVGSTSFVKTCLNCLNALSGVGILSVPYALASGGWLSLILLFIIAMATFYTGVLIKKCMDMNLGIKTYPDIGYRAFGGKGRLIVSISMYAELYLVATGFLILEGDNLNNIFPNTVIELGGLSLGGKKLFVILIGLIITPSVWLDNLNLLSYISASGVFASIIIICSIFWTATIDGVGFNHKGTLINWEGIPTAVSLYAFCYCAHPVFPTMYNSTKKKPQFSNVLLMCFVLSTFGYASMAIFGYLMYGSDVQSQITLDLPVNRLSSKVAIFTTLVNPIAKYALMVTPITNALKELLPADGTRKRSRLTNILIGTALVISTVIVAVSVPFFGDLMSLVGAVLSVTASLLFPCFCYLKISETYKKFCFQTVAIMGIIFTGVLIGIFGTYTSVLNIIKQLM</sequence>
<accession>A0AAE1ML70</accession>
<keyword evidence="2" id="KW-0813">Transport</keyword>
<keyword evidence="10" id="KW-1185">Reference proteome</keyword>
<feature type="transmembrane region" description="Helical" evidence="7">
    <location>
        <begin position="184"/>
        <end position="205"/>
    </location>
</feature>
<gene>
    <name evidence="9" type="ORF">QN277_020600</name>
</gene>
<evidence type="ECO:0000256" key="6">
    <source>
        <dbReference type="ARBA" id="ARBA00023136"/>
    </source>
</evidence>
<dbReference type="Proteomes" id="UP001293593">
    <property type="component" value="Unassembled WGS sequence"/>
</dbReference>
<comment type="subcellular location">
    <subcellularLocation>
        <location evidence="1">Membrane</location>
        <topology evidence="1">Multi-pass membrane protein</topology>
    </subcellularLocation>
</comment>
<feature type="transmembrane region" description="Helical" evidence="7">
    <location>
        <begin position="225"/>
        <end position="247"/>
    </location>
</feature>
<organism evidence="9 10">
    <name type="scientific">Acacia crassicarpa</name>
    <name type="common">northern wattle</name>
    <dbReference type="NCBI Taxonomy" id="499986"/>
    <lineage>
        <taxon>Eukaryota</taxon>
        <taxon>Viridiplantae</taxon>
        <taxon>Streptophyta</taxon>
        <taxon>Embryophyta</taxon>
        <taxon>Tracheophyta</taxon>
        <taxon>Spermatophyta</taxon>
        <taxon>Magnoliopsida</taxon>
        <taxon>eudicotyledons</taxon>
        <taxon>Gunneridae</taxon>
        <taxon>Pentapetalae</taxon>
        <taxon>rosids</taxon>
        <taxon>fabids</taxon>
        <taxon>Fabales</taxon>
        <taxon>Fabaceae</taxon>
        <taxon>Caesalpinioideae</taxon>
        <taxon>mimosoid clade</taxon>
        <taxon>Acacieae</taxon>
        <taxon>Acacia</taxon>
    </lineage>
</organism>
<evidence type="ECO:0000313" key="10">
    <source>
        <dbReference type="Proteomes" id="UP001293593"/>
    </source>
</evidence>
<keyword evidence="5 7" id="KW-1133">Transmembrane helix</keyword>
<evidence type="ECO:0000256" key="3">
    <source>
        <dbReference type="ARBA" id="ARBA00022692"/>
    </source>
</evidence>
<feature type="transmembrane region" description="Helical" evidence="7">
    <location>
        <begin position="118"/>
        <end position="138"/>
    </location>
</feature>
<feature type="transmembrane region" description="Helical" evidence="7">
    <location>
        <begin position="345"/>
        <end position="365"/>
    </location>
</feature>
<name>A0AAE1ML70_9FABA</name>
<reference evidence="9" key="1">
    <citation type="submission" date="2023-10" db="EMBL/GenBank/DDBJ databases">
        <title>Chromosome-level genome of the transformable northern wattle, Acacia crassicarpa.</title>
        <authorList>
            <person name="Massaro I."/>
            <person name="Sinha N.R."/>
            <person name="Poethig S."/>
            <person name="Leichty A.R."/>
        </authorList>
    </citation>
    <scope>NUCLEOTIDE SEQUENCE</scope>
    <source>
        <strain evidence="9">Acra3RX</strain>
        <tissue evidence="9">Leaf</tissue>
    </source>
</reference>
<evidence type="ECO:0000256" key="1">
    <source>
        <dbReference type="ARBA" id="ARBA00004141"/>
    </source>
</evidence>
<feature type="transmembrane region" description="Helical" evidence="7">
    <location>
        <begin position="371"/>
        <end position="392"/>
    </location>
</feature>
<feature type="transmembrane region" description="Helical" evidence="7">
    <location>
        <begin position="70"/>
        <end position="91"/>
    </location>
</feature>
<dbReference type="PANTHER" id="PTHR22950:SF705">
    <property type="entry name" value="AMINO ACID TRANSPORTER AVT1I-LIKE"/>
    <property type="match status" value="1"/>
</dbReference>
<keyword evidence="6 7" id="KW-0472">Membrane</keyword>
<evidence type="ECO:0000259" key="8">
    <source>
        <dbReference type="Pfam" id="PF01490"/>
    </source>
</evidence>
<evidence type="ECO:0000256" key="7">
    <source>
        <dbReference type="SAM" id="Phobius"/>
    </source>
</evidence>
<proteinExistence type="predicted"/>
<dbReference type="GO" id="GO:0005774">
    <property type="term" value="C:vacuolar membrane"/>
    <property type="evidence" value="ECO:0007669"/>
    <property type="project" value="TreeGrafter"/>
</dbReference>
<dbReference type="EMBL" id="JAWXYG010000005">
    <property type="protein sequence ID" value="KAK4271987.1"/>
    <property type="molecule type" value="Genomic_DNA"/>
</dbReference>
<keyword evidence="3 7" id="KW-0812">Transmembrane</keyword>
<dbReference type="AlphaFoldDB" id="A0AAE1ML70"/>
<evidence type="ECO:0000256" key="4">
    <source>
        <dbReference type="ARBA" id="ARBA00022970"/>
    </source>
</evidence>
<dbReference type="GO" id="GO:0015179">
    <property type="term" value="F:L-amino acid transmembrane transporter activity"/>
    <property type="evidence" value="ECO:0007669"/>
    <property type="project" value="TreeGrafter"/>
</dbReference>
<feature type="transmembrane region" description="Helical" evidence="7">
    <location>
        <begin position="404"/>
        <end position="429"/>
    </location>
</feature>
<dbReference type="Pfam" id="PF01490">
    <property type="entry name" value="Aa_trans"/>
    <property type="match status" value="1"/>
</dbReference>
<evidence type="ECO:0000256" key="5">
    <source>
        <dbReference type="ARBA" id="ARBA00022989"/>
    </source>
</evidence>
<evidence type="ECO:0000313" key="9">
    <source>
        <dbReference type="EMBL" id="KAK4271987.1"/>
    </source>
</evidence>
<protein>
    <recommendedName>
        <fullName evidence="8">Amino acid transporter transmembrane domain-containing protein</fullName>
    </recommendedName>
</protein>
<feature type="domain" description="Amino acid transporter transmembrane" evidence="8">
    <location>
        <begin position="40"/>
        <end position="425"/>
    </location>
</feature>
<comment type="caution">
    <text evidence="9">The sequence shown here is derived from an EMBL/GenBank/DDBJ whole genome shotgun (WGS) entry which is preliminary data.</text>
</comment>
<keyword evidence="4" id="KW-0029">Amino-acid transport</keyword>